<dbReference type="PANTHER" id="PTHR47089">
    <property type="entry name" value="ABC TRANSPORTER, PERMEASE PROTEIN"/>
    <property type="match status" value="1"/>
</dbReference>
<comment type="subcellular location">
    <subcellularLocation>
        <location evidence="1">Cell membrane</location>
        <topology evidence="1">Multi-pass membrane protein</topology>
    </subcellularLocation>
</comment>
<evidence type="ECO:0000256" key="4">
    <source>
        <dbReference type="ARBA" id="ARBA00022989"/>
    </source>
</evidence>
<evidence type="ECO:0000256" key="5">
    <source>
        <dbReference type="ARBA" id="ARBA00023136"/>
    </source>
</evidence>
<protein>
    <submittedName>
        <fullName evidence="7">ABC transporter permease</fullName>
    </submittedName>
</protein>
<dbReference type="GO" id="GO:0005886">
    <property type="term" value="C:plasma membrane"/>
    <property type="evidence" value="ECO:0007669"/>
    <property type="project" value="UniProtKB-SubCell"/>
</dbReference>
<keyword evidence="4 6" id="KW-1133">Transmembrane helix</keyword>
<dbReference type="Pfam" id="PF02653">
    <property type="entry name" value="BPD_transp_2"/>
    <property type="match status" value="1"/>
</dbReference>
<organism evidence="7 8">
    <name type="scientific">Ferranicluibacter rubi</name>
    <dbReference type="NCBI Taxonomy" id="2715133"/>
    <lineage>
        <taxon>Bacteria</taxon>
        <taxon>Pseudomonadati</taxon>
        <taxon>Pseudomonadota</taxon>
        <taxon>Alphaproteobacteria</taxon>
        <taxon>Hyphomicrobiales</taxon>
        <taxon>Rhizobiaceae</taxon>
        <taxon>Ferranicluibacter</taxon>
    </lineage>
</organism>
<sequence>MSNPYAKLPGWAEYGLIPLVNLVVAFLVAGLVVLLVGESPLEAAYHLINGAFGRGEYIGFTLYYATTFIFTGLAVAVASHAGLFNIGGEGQAYVGGIGVALVCLWLDRVMPWYVVFPLAILGSAAFGALWAFLPGWLQAKRGSHIVITTIMFNFIASSLMVYLLTRVLKPLGSMAPQTRTFEAGGQLPKLDWLLGIFGLDIGNAPFNISFLLALLAAFGCWLLIWRTRLGYEMRVMGHSPSAARYAGIKDARITVIAMMISGGLCGMMALNPIMGEQFRMQLDFVQGAGFVGIAVALMGRSHPAGIIPAAILFGMLYQGGAEIAFEMPTISRDMIVIIQGLVILFAGALENMFRPAIGRIFASVASSRSASSAAKGA</sequence>
<feature type="transmembrane region" description="Helical" evidence="6">
    <location>
        <begin position="57"/>
        <end position="78"/>
    </location>
</feature>
<evidence type="ECO:0000256" key="2">
    <source>
        <dbReference type="ARBA" id="ARBA00022475"/>
    </source>
</evidence>
<keyword evidence="3 6" id="KW-0812">Transmembrane</keyword>
<feature type="transmembrane region" description="Helical" evidence="6">
    <location>
        <begin position="204"/>
        <end position="224"/>
    </location>
</feature>
<reference evidence="7" key="1">
    <citation type="submission" date="2020-03" db="EMBL/GenBank/DDBJ databases">
        <title>Ferranicluibacter endophyticum gen. nov., sp. nov., a new genus isolated from Rubus ulmifolius Schott. stem.</title>
        <authorList>
            <person name="Roca-Couso R."/>
            <person name="Flores-Felix J.D."/>
            <person name="Igual J.M."/>
            <person name="Rivas R."/>
        </authorList>
    </citation>
    <scope>NUCLEOTIDE SEQUENCE</scope>
    <source>
        <strain evidence="7">CRRU44</strain>
    </source>
</reference>
<comment type="caution">
    <text evidence="7">The sequence shown here is derived from an EMBL/GenBank/DDBJ whole genome shotgun (WGS) entry which is preliminary data.</text>
</comment>
<dbReference type="CDD" id="cd06580">
    <property type="entry name" value="TM_PBP1_transp_TpRbsC_like"/>
    <property type="match status" value="1"/>
</dbReference>
<feature type="transmembrane region" description="Helical" evidence="6">
    <location>
        <begin position="145"/>
        <end position="164"/>
    </location>
</feature>
<dbReference type="RefSeq" id="WP_167126920.1">
    <property type="nucleotide sequence ID" value="NZ_JAANCM010000001.1"/>
</dbReference>
<feature type="transmembrane region" description="Helical" evidence="6">
    <location>
        <begin position="280"/>
        <end position="299"/>
    </location>
</feature>
<evidence type="ECO:0000256" key="1">
    <source>
        <dbReference type="ARBA" id="ARBA00004651"/>
    </source>
</evidence>
<accession>A0AA43ZBL0</accession>
<feature type="transmembrane region" description="Helical" evidence="6">
    <location>
        <begin position="253"/>
        <end position="274"/>
    </location>
</feature>
<evidence type="ECO:0000256" key="3">
    <source>
        <dbReference type="ARBA" id="ARBA00022692"/>
    </source>
</evidence>
<proteinExistence type="predicted"/>
<dbReference type="EMBL" id="JAANCM010000001">
    <property type="protein sequence ID" value="NHT74832.1"/>
    <property type="molecule type" value="Genomic_DNA"/>
</dbReference>
<keyword evidence="5 6" id="KW-0472">Membrane</keyword>
<gene>
    <name evidence="7" type="ORF">G8E10_03575</name>
</gene>
<dbReference type="GO" id="GO:0022857">
    <property type="term" value="F:transmembrane transporter activity"/>
    <property type="evidence" value="ECO:0007669"/>
    <property type="project" value="InterPro"/>
</dbReference>
<keyword evidence="8" id="KW-1185">Reference proteome</keyword>
<evidence type="ECO:0000256" key="6">
    <source>
        <dbReference type="SAM" id="Phobius"/>
    </source>
</evidence>
<feature type="transmembrane region" description="Helical" evidence="6">
    <location>
        <begin position="330"/>
        <end position="349"/>
    </location>
</feature>
<name>A0AA43ZBL0_9HYPH</name>
<evidence type="ECO:0000313" key="8">
    <source>
        <dbReference type="Proteomes" id="UP001155840"/>
    </source>
</evidence>
<feature type="transmembrane region" description="Helical" evidence="6">
    <location>
        <begin position="113"/>
        <end position="133"/>
    </location>
</feature>
<dbReference type="InterPro" id="IPR001851">
    <property type="entry name" value="ABC_transp_permease"/>
</dbReference>
<dbReference type="PANTHER" id="PTHR47089:SF1">
    <property type="entry name" value="GUANOSINE ABC TRANSPORTER PERMEASE PROTEIN NUPP"/>
    <property type="match status" value="1"/>
</dbReference>
<keyword evidence="2" id="KW-1003">Cell membrane</keyword>
<dbReference type="AlphaFoldDB" id="A0AA43ZBL0"/>
<feature type="transmembrane region" description="Helical" evidence="6">
    <location>
        <begin position="306"/>
        <end position="324"/>
    </location>
</feature>
<evidence type="ECO:0000313" key="7">
    <source>
        <dbReference type="EMBL" id="NHT74832.1"/>
    </source>
</evidence>
<dbReference type="Proteomes" id="UP001155840">
    <property type="component" value="Unassembled WGS sequence"/>
</dbReference>
<feature type="transmembrane region" description="Helical" evidence="6">
    <location>
        <begin position="12"/>
        <end position="37"/>
    </location>
</feature>